<reference evidence="4" key="1">
    <citation type="submission" date="2025-08" db="UniProtKB">
        <authorList>
            <consortium name="RefSeq"/>
        </authorList>
    </citation>
    <scope>IDENTIFICATION</scope>
</reference>
<dbReference type="GO" id="GO:0005634">
    <property type="term" value="C:nucleus"/>
    <property type="evidence" value="ECO:0007669"/>
    <property type="project" value="TreeGrafter"/>
</dbReference>
<dbReference type="Gene3D" id="1.10.10.1210">
    <property type="entry name" value="MAGE homology domain, winged helix WH2 motif"/>
    <property type="match status" value="1"/>
</dbReference>
<keyword evidence="3" id="KW-1185">Reference proteome</keyword>
<name>A0A6P3ETQ3_OCTDE</name>
<dbReference type="InterPro" id="IPR041898">
    <property type="entry name" value="MAGE_WH1"/>
</dbReference>
<dbReference type="InParanoid" id="A0A6P3ETQ3"/>
<evidence type="ECO:0000313" key="3">
    <source>
        <dbReference type="Proteomes" id="UP000515203"/>
    </source>
</evidence>
<dbReference type="Pfam" id="PF01454">
    <property type="entry name" value="MAGE"/>
    <property type="match status" value="1"/>
</dbReference>
<evidence type="ECO:0000259" key="2">
    <source>
        <dbReference type="PROSITE" id="PS50838"/>
    </source>
</evidence>
<gene>
    <name evidence="4" type="primary">LOC101566804</name>
</gene>
<dbReference type="SMART" id="SM01373">
    <property type="entry name" value="MAGE"/>
    <property type="match status" value="1"/>
</dbReference>
<dbReference type="GeneID" id="101566804"/>
<feature type="domain" description="MAGE" evidence="2">
    <location>
        <begin position="127"/>
        <end position="326"/>
    </location>
</feature>
<dbReference type="RefSeq" id="XP_004631482.1">
    <property type="nucleotide sequence ID" value="XM_004631425.1"/>
</dbReference>
<sequence length="362" mass="41089">MPRGHKSKRRHAPKKRQQARTDNMVCKNAQEEVLSPSEVEAAEKEVEQGAAAAAIEEEEEIEECSFSHLIPGIAYRIPPLPCRSRSPSISGLSAEGSFANSDKTCDCEHEDCESGASYSTECLSESFQCPVDALEWFILQKFRLRRLFTLEEMVNTLDWRHRKHFPGIFKAACEHLEAIFAVEMREVESNSHTYNLFSKLKLPNNGRIRPGRGYPKTGLLLKILAVIFVKNHCAAEEDIWKFLKKIHVYPGKLHYIFGNTKKLLTQDFVKLKYLEYRQVPGSDPPSYEFLWGPQAHAETNKEKILKYLIGFSTISPAYFSCLYQEAMKMEIERMQAILAACSISISPSVIVQATCLALPPKP</sequence>
<protein>
    <submittedName>
        <fullName evidence="4">Melanoma-associated antigen B5-like</fullName>
    </submittedName>
</protein>
<dbReference type="Proteomes" id="UP000515203">
    <property type="component" value="Unplaced"/>
</dbReference>
<dbReference type="InterPro" id="IPR037445">
    <property type="entry name" value="MAGE"/>
</dbReference>
<proteinExistence type="predicted"/>
<dbReference type="InterPro" id="IPR041899">
    <property type="entry name" value="MAGE_WH2"/>
</dbReference>
<dbReference type="PROSITE" id="PS50838">
    <property type="entry name" value="MAGE"/>
    <property type="match status" value="1"/>
</dbReference>
<dbReference type="GO" id="GO:0000122">
    <property type="term" value="P:negative regulation of transcription by RNA polymerase II"/>
    <property type="evidence" value="ECO:0007669"/>
    <property type="project" value="TreeGrafter"/>
</dbReference>
<feature type="region of interest" description="Disordered" evidence="1">
    <location>
        <begin position="1"/>
        <end position="26"/>
    </location>
</feature>
<dbReference type="PANTHER" id="PTHR11736:SF35">
    <property type="entry name" value="MELANOMA-ASSOCIATED ANTIGEN B5"/>
    <property type="match status" value="1"/>
</dbReference>
<dbReference type="FunFam" id="1.10.10.1210:FF:000001">
    <property type="entry name" value="melanoma-associated antigen D1"/>
    <property type="match status" value="1"/>
</dbReference>
<feature type="compositionally biased region" description="Basic residues" evidence="1">
    <location>
        <begin position="1"/>
        <end position="18"/>
    </location>
</feature>
<organism evidence="3 4">
    <name type="scientific">Octodon degus</name>
    <name type="common">Degu</name>
    <name type="synonym">Sciurus degus</name>
    <dbReference type="NCBI Taxonomy" id="10160"/>
    <lineage>
        <taxon>Eukaryota</taxon>
        <taxon>Metazoa</taxon>
        <taxon>Chordata</taxon>
        <taxon>Craniata</taxon>
        <taxon>Vertebrata</taxon>
        <taxon>Euteleostomi</taxon>
        <taxon>Mammalia</taxon>
        <taxon>Eutheria</taxon>
        <taxon>Euarchontoglires</taxon>
        <taxon>Glires</taxon>
        <taxon>Rodentia</taxon>
        <taxon>Hystricomorpha</taxon>
        <taxon>Octodontidae</taxon>
        <taxon>Octodon</taxon>
    </lineage>
</organism>
<dbReference type="FunCoup" id="A0A6P3ETQ3">
    <property type="interactions" value="143"/>
</dbReference>
<dbReference type="Gene3D" id="1.10.10.1200">
    <property type="entry name" value="MAGE homology domain, winged helix WH1 motif"/>
    <property type="match status" value="1"/>
</dbReference>
<dbReference type="PANTHER" id="PTHR11736">
    <property type="entry name" value="MELANOMA-ASSOCIATED ANTIGEN MAGE ANTIGEN"/>
    <property type="match status" value="1"/>
</dbReference>
<evidence type="ECO:0000313" key="4">
    <source>
        <dbReference type="RefSeq" id="XP_004631482.1"/>
    </source>
</evidence>
<dbReference type="AlphaFoldDB" id="A0A6P3ETQ3"/>
<dbReference type="InterPro" id="IPR002190">
    <property type="entry name" value="MHD_dom"/>
</dbReference>
<accession>A0A6P3ETQ3</accession>
<dbReference type="OrthoDB" id="205198at2759"/>
<evidence type="ECO:0000256" key="1">
    <source>
        <dbReference type="SAM" id="MobiDB-lite"/>
    </source>
</evidence>